<dbReference type="AlphaFoldDB" id="A0A2R5G9X7"/>
<reference evidence="4 5" key="1">
    <citation type="submission" date="2017-12" db="EMBL/GenBank/DDBJ databases">
        <title>Sequencing, de novo assembly and annotation of complete genome of a new Thraustochytrid species, strain FCC1311.</title>
        <authorList>
            <person name="Sedici K."/>
            <person name="Godart F."/>
            <person name="Aiese Cigliano R."/>
            <person name="Sanseverino W."/>
            <person name="Barakat M."/>
            <person name="Ortet P."/>
            <person name="Marechal E."/>
            <person name="Cagnac O."/>
            <person name="Amato A."/>
        </authorList>
    </citation>
    <scope>NUCLEOTIDE SEQUENCE [LARGE SCALE GENOMIC DNA]</scope>
</reference>
<name>A0A2R5G9X7_9STRA</name>
<evidence type="ECO:0000313" key="5">
    <source>
        <dbReference type="Proteomes" id="UP000241890"/>
    </source>
</evidence>
<feature type="domain" description="N-acetyltransferase" evidence="3">
    <location>
        <begin position="2"/>
        <end position="101"/>
    </location>
</feature>
<dbReference type="Gene3D" id="3.40.630.30">
    <property type="match status" value="1"/>
</dbReference>
<dbReference type="EMBL" id="BEYU01000006">
    <property type="protein sequence ID" value="GBG24474.1"/>
    <property type="molecule type" value="Genomic_DNA"/>
</dbReference>
<sequence length="101" mass="11647">MTTLRPLAVDDLFRFNNVNLDELTETYNQSFYLQYLSTWPEYFQVQEAPDGRLMGYIMGKVEGKGTDWHGHVTAVTVAPEFRRLGLAKTLMKNLEDISENV</sequence>
<dbReference type="SUPFAM" id="SSF55729">
    <property type="entry name" value="Acyl-CoA N-acyltransferases (Nat)"/>
    <property type="match status" value="1"/>
</dbReference>
<dbReference type="FunCoup" id="A0A2R5G9X7">
    <property type="interactions" value="376"/>
</dbReference>
<organism evidence="4 5">
    <name type="scientific">Hondaea fermentalgiana</name>
    <dbReference type="NCBI Taxonomy" id="2315210"/>
    <lineage>
        <taxon>Eukaryota</taxon>
        <taxon>Sar</taxon>
        <taxon>Stramenopiles</taxon>
        <taxon>Bigyra</taxon>
        <taxon>Labyrinthulomycetes</taxon>
        <taxon>Thraustochytrida</taxon>
        <taxon>Thraustochytriidae</taxon>
        <taxon>Hondaea</taxon>
    </lineage>
</organism>
<accession>A0A2R5G9X7</accession>
<dbReference type="CDD" id="cd04301">
    <property type="entry name" value="NAT_SF"/>
    <property type="match status" value="1"/>
</dbReference>
<dbReference type="Proteomes" id="UP000241890">
    <property type="component" value="Unassembled WGS sequence"/>
</dbReference>
<protein>
    <submittedName>
        <fullName evidence="4">N-alpha-acetyltransferase 20</fullName>
    </submittedName>
</protein>
<dbReference type="InterPro" id="IPR016181">
    <property type="entry name" value="Acyl_CoA_acyltransferase"/>
</dbReference>
<proteinExistence type="predicted"/>
<evidence type="ECO:0000313" key="4">
    <source>
        <dbReference type="EMBL" id="GBG24474.1"/>
    </source>
</evidence>
<dbReference type="InterPro" id="IPR051646">
    <property type="entry name" value="NatB_acetyltransferase_subunit"/>
</dbReference>
<dbReference type="PANTHER" id="PTHR45910:SF1">
    <property type="entry name" value="N-ALPHA-ACETYLTRANSFERASE 20"/>
    <property type="match status" value="1"/>
</dbReference>
<gene>
    <name evidence="4" type="ORF">FCC1311_006922</name>
</gene>
<dbReference type="GO" id="GO:0004596">
    <property type="term" value="F:protein-N-terminal amino-acid acetyltransferase activity"/>
    <property type="evidence" value="ECO:0007669"/>
    <property type="project" value="TreeGrafter"/>
</dbReference>
<dbReference type="GO" id="GO:0031416">
    <property type="term" value="C:NatB complex"/>
    <property type="evidence" value="ECO:0007669"/>
    <property type="project" value="TreeGrafter"/>
</dbReference>
<dbReference type="PROSITE" id="PS51186">
    <property type="entry name" value="GNAT"/>
    <property type="match status" value="1"/>
</dbReference>
<evidence type="ECO:0000256" key="2">
    <source>
        <dbReference type="ARBA" id="ARBA00023315"/>
    </source>
</evidence>
<comment type="caution">
    <text evidence="4">The sequence shown here is derived from an EMBL/GenBank/DDBJ whole genome shotgun (WGS) entry which is preliminary data.</text>
</comment>
<dbReference type="Pfam" id="PF00583">
    <property type="entry name" value="Acetyltransf_1"/>
    <property type="match status" value="1"/>
</dbReference>
<keyword evidence="2" id="KW-0012">Acyltransferase</keyword>
<dbReference type="OrthoDB" id="10264728at2759"/>
<dbReference type="PANTHER" id="PTHR45910">
    <property type="entry name" value="N-ALPHA-ACETYLTRANSFERASE 20"/>
    <property type="match status" value="1"/>
</dbReference>
<keyword evidence="1 4" id="KW-0808">Transferase</keyword>
<evidence type="ECO:0000256" key="1">
    <source>
        <dbReference type="ARBA" id="ARBA00022679"/>
    </source>
</evidence>
<dbReference type="InParanoid" id="A0A2R5G9X7"/>
<dbReference type="InterPro" id="IPR000182">
    <property type="entry name" value="GNAT_dom"/>
</dbReference>
<evidence type="ECO:0000259" key="3">
    <source>
        <dbReference type="PROSITE" id="PS51186"/>
    </source>
</evidence>
<keyword evidence="5" id="KW-1185">Reference proteome</keyword>